<dbReference type="Proteomes" id="UP001595722">
    <property type="component" value="Unassembled WGS sequence"/>
</dbReference>
<protein>
    <submittedName>
        <fullName evidence="1">Type I-F CRISPR-associated protein Csy1</fullName>
    </submittedName>
</protein>
<name>A0ABV7VUI9_9GAMM</name>
<accession>A0ABV7VUI9</accession>
<evidence type="ECO:0000313" key="2">
    <source>
        <dbReference type="Proteomes" id="UP001595722"/>
    </source>
</evidence>
<organism evidence="1 2">
    <name type="scientific">Bacterioplanoides pacificum</name>
    <dbReference type="NCBI Taxonomy" id="1171596"/>
    <lineage>
        <taxon>Bacteria</taxon>
        <taxon>Pseudomonadati</taxon>
        <taxon>Pseudomonadota</taxon>
        <taxon>Gammaproteobacteria</taxon>
        <taxon>Oceanospirillales</taxon>
        <taxon>Oceanospirillaceae</taxon>
        <taxon>Bacterioplanoides</taxon>
    </lineage>
</organism>
<dbReference type="Pfam" id="PF09611">
    <property type="entry name" value="Cas_Csy1"/>
    <property type="match status" value="2"/>
</dbReference>
<keyword evidence="2" id="KW-1185">Reference proteome</keyword>
<gene>
    <name evidence="1" type="ORF">ACFOMG_06470</name>
</gene>
<sequence length="451" mass="52332">MPDPVIHAFFEERKKAWLSKELKSSKDEQKIRQKKLECEELYSRENWLRFAFENSYKRSLVSHVSKMTHPDTGSSKTSRSKKTFVTPIIFEGKCENDGLLRTGNVKGIDLDSTGNGTEVNTIGEVGALLSLVLSDGRRFYDHLINDSSYLDDFLKVDNLDLQKSKESLKAMFKEENQETNSRIKQVYFPLNNSGDYHQLSLLTNSGIVFECRKRLDAIRFGIDEEEVGKNTYEADVLTKDELKQARDKRRKNEYFDQPFDEIYGLTTIGYGGTKPQNISVLNNQNGGKAHLLLSVPPALEQRDVQFPKKDFFQSNIRYSHGREAFRALNQIFLAPKSDGKIPLKNLRSGRDNRLQQLTDLVIDSMWQVRRIAKTQYREDTSLLPRYQKIWLLDEFSELRQQQDDWLAELTTKIRDWIITGHQRTNKEAAVLGDAEIQFIQSFVEQYQEAFR</sequence>
<dbReference type="EMBL" id="JBHRYB010000005">
    <property type="protein sequence ID" value="MFC3679753.1"/>
    <property type="molecule type" value="Genomic_DNA"/>
</dbReference>
<evidence type="ECO:0000313" key="1">
    <source>
        <dbReference type="EMBL" id="MFC3679753.1"/>
    </source>
</evidence>
<comment type="caution">
    <text evidence="1">The sequence shown here is derived from an EMBL/GenBank/DDBJ whole genome shotgun (WGS) entry which is preliminary data.</text>
</comment>
<reference evidence="2" key="1">
    <citation type="journal article" date="2019" name="Int. J. Syst. Evol. Microbiol.">
        <title>The Global Catalogue of Microorganisms (GCM) 10K type strain sequencing project: providing services to taxonomists for standard genome sequencing and annotation.</title>
        <authorList>
            <consortium name="The Broad Institute Genomics Platform"/>
            <consortium name="The Broad Institute Genome Sequencing Center for Infectious Disease"/>
            <person name="Wu L."/>
            <person name="Ma J."/>
        </authorList>
    </citation>
    <scope>NUCLEOTIDE SEQUENCE [LARGE SCALE GENOMIC DNA]</scope>
    <source>
        <strain evidence="2">KCTC 42424</strain>
    </source>
</reference>
<proteinExistence type="predicted"/>
<dbReference type="RefSeq" id="WP_376865524.1">
    <property type="nucleotide sequence ID" value="NZ_JBHRYB010000005.1"/>
</dbReference>
<dbReference type="InterPro" id="IPR013397">
    <property type="entry name" value="CRISPR-assoc_prot_Csy1"/>
</dbReference>